<feature type="compositionally biased region" description="Polar residues" evidence="1">
    <location>
        <begin position="90"/>
        <end position="100"/>
    </location>
</feature>
<feature type="compositionally biased region" description="Polar residues" evidence="1">
    <location>
        <begin position="463"/>
        <end position="474"/>
    </location>
</feature>
<dbReference type="RefSeq" id="XP_016245322.1">
    <property type="nucleotide sequence ID" value="XM_016398131.1"/>
</dbReference>
<proteinExistence type="predicted"/>
<accession>A0A0D1ZBK6</accession>
<feature type="compositionally biased region" description="Polar residues" evidence="1">
    <location>
        <begin position="443"/>
        <end position="453"/>
    </location>
</feature>
<evidence type="ECO:0000313" key="2">
    <source>
        <dbReference type="EMBL" id="KIW25106.1"/>
    </source>
</evidence>
<dbReference type="OrthoDB" id="4120541at2759"/>
<evidence type="ECO:0000256" key="1">
    <source>
        <dbReference type="SAM" id="MobiDB-lite"/>
    </source>
</evidence>
<feature type="region of interest" description="Disordered" evidence="1">
    <location>
        <begin position="211"/>
        <end position="230"/>
    </location>
</feature>
<feature type="compositionally biased region" description="Polar residues" evidence="1">
    <location>
        <begin position="157"/>
        <end position="179"/>
    </location>
</feature>
<dbReference type="HOGENOM" id="CLU_028344_0_0_1"/>
<dbReference type="VEuPathDB" id="FungiDB:PV07_10771"/>
<dbReference type="AlphaFoldDB" id="A0A0D1ZBK6"/>
<reference evidence="2 3" key="1">
    <citation type="submission" date="2015-01" db="EMBL/GenBank/DDBJ databases">
        <title>The Genome Sequence of Cladophialophora immunda CBS83496.</title>
        <authorList>
            <consortium name="The Broad Institute Genomics Platform"/>
            <person name="Cuomo C."/>
            <person name="de Hoog S."/>
            <person name="Gorbushina A."/>
            <person name="Stielow B."/>
            <person name="Teixiera M."/>
            <person name="Abouelleil A."/>
            <person name="Chapman S.B."/>
            <person name="Priest M."/>
            <person name="Young S.K."/>
            <person name="Wortman J."/>
            <person name="Nusbaum C."/>
            <person name="Birren B."/>
        </authorList>
    </citation>
    <scope>NUCLEOTIDE SEQUENCE [LARGE SCALE GENOMIC DNA]</scope>
    <source>
        <strain evidence="2 3">CBS 83496</strain>
    </source>
</reference>
<feature type="region of interest" description="Disordered" evidence="1">
    <location>
        <begin position="18"/>
        <end position="109"/>
    </location>
</feature>
<gene>
    <name evidence="2" type="ORF">PV07_10771</name>
</gene>
<keyword evidence="3" id="KW-1185">Reference proteome</keyword>
<dbReference type="GeneID" id="27349965"/>
<protein>
    <submittedName>
        <fullName evidence="2">Uncharacterized protein</fullName>
    </submittedName>
</protein>
<feature type="compositionally biased region" description="Low complexity" evidence="1">
    <location>
        <begin position="183"/>
        <end position="203"/>
    </location>
</feature>
<feature type="compositionally biased region" description="Polar residues" evidence="1">
    <location>
        <begin position="20"/>
        <end position="34"/>
    </location>
</feature>
<feature type="region of interest" description="Disordered" evidence="1">
    <location>
        <begin position="420"/>
        <end position="510"/>
    </location>
</feature>
<dbReference type="Proteomes" id="UP000054466">
    <property type="component" value="Unassembled WGS sequence"/>
</dbReference>
<name>A0A0D1ZBK6_9EURO</name>
<evidence type="ECO:0000313" key="3">
    <source>
        <dbReference type="Proteomes" id="UP000054466"/>
    </source>
</evidence>
<organism evidence="2 3">
    <name type="scientific">Cladophialophora immunda</name>
    <dbReference type="NCBI Taxonomy" id="569365"/>
    <lineage>
        <taxon>Eukaryota</taxon>
        <taxon>Fungi</taxon>
        <taxon>Dikarya</taxon>
        <taxon>Ascomycota</taxon>
        <taxon>Pezizomycotina</taxon>
        <taxon>Eurotiomycetes</taxon>
        <taxon>Chaetothyriomycetidae</taxon>
        <taxon>Chaetothyriales</taxon>
        <taxon>Herpotrichiellaceae</taxon>
        <taxon>Cladophialophora</taxon>
    </lineage>
</organism>
<sequence>MPPEVINGDILLHADKEQSYFPTTGPRQLSSSSRINHERATSSTGMQRETFSEIEPFSRTEITRPPHLRRRITIGGSGQDVKDIEHRPWASNTKNPSTSHPGGDFGFASVKSNYPPTSWRPTAAAHLTIADVEENALSESSSSAGVDSGYVRSSTTVSLGQPWLNPSLSTSTMTSNPAQNARRPQASSNPAPQSSPARSSSSRRYSIIFSGPTAAAKAETPPNRVTGGSALGRRASAGAATLPAPDAAYAHTYYYTVCCHTSPPMSRPLNVQPLLVQYHKGLLAYPPSHLRGYNPDEAITPPKIYVLEGSCSECDITARRHAESKVLDRYTHQLENLYIQLSLLQKDIASEHCNVSLPEKSDNAITTFAFPSTLELEPEATQAILEIEDQLDQLVGKRDREVKQIWKGYTARWGPATVGIHRENRFRGRSRAGTTDSRDHVSQDTAGSTTSFGVPSEDRSPGRTRTMTTVSTQPTGPPSRLSRNSSYDTRPRTSSVGGPQERYSDGTYGLSVDSSVDGVRGRGRMVVDWIRPTRREGRSRSVAQATSRPSSRHAQDTSR</sequence>
<feature type="compositionally biased region" description="Polar residues" evidence="1">
    <location>
        <begin position="481"/>
        <end position="497"/>
    </location>
</feature>
<feature type="region of interest" description="Disordered" evidence="1">
    <location>
        <begin position="532"/>
        <end position="559"/>
    </location>
</feature>
<dbReference type="EMBL" id="KN847045">
    <property type="protein sequence ID" value="KIW25106.1"/>
    <property type="molecule type" value="Genomic_DNA"/>
</dbReference>
<feature type="region of interest" description="Disordered" evidence="1">
    <location>
        <begin position="157"/>
        <end position="203"/>
    </location>
</feature>